<protein>
    <recommendedName>
        <fullName evidence="3">DUF3795 domain-containing protein</fullName>
    </recommendedName>
</protein>
<evidence type="ECO:0000313" key="1">
    <source>
        <dbReference type="EMBL" id="ORC36190.1"/>
    </source>
</evidence>
<gene>
    <name evidence="1" type="ORF">B4O97_06260</name>
</gene>
<dbReference type="Proteomes" id="UP000192343">
    <property type="component" value="Unassembled WGS sequence"/>
</dbReference>
<dbReference type="EMBL" id="MWQY01000006">
    <property type="protein sequence ID" value="ORC36190.1"/>
    <property type="molecule type" value="Genomic_DNA"/>
</dbReference>
<organism evidence="1 2">
    <name type="scientific">Marispirochaeta aestuarii</name>
    <dbReference type="NCBI Taxonomy" id="1963862"/>
    <lineage>
        <taxon>Bacteria</taxon>
        <taxon>Pseudomonadati</taxon>
        <taxon>Spirochaetota</taxon>
        <taxon>Spirochaetia</taxon>
        <taxon>Spirochaetales</taxon>
        <taxon>Spirochaetaceae</taxon>
        <taxon>Marispirochaeta</taxon>
    </lineage>
</organism>
<keyword evidence="2" id="KW-1185">Reference proteome</keyword>
<dbReference type="InterPro" id="IPR024227">
    <property type="entry name" value="DUF3795"/>
</dbReference>
<dbReference type="OrthoDB" id="166000at2"/>
<evidence type="ECO:0008006" key="3">
    <source>
        <dbReference type="Google" id="ProtNLM"/>
    </source>
</evidence>
<sequence length="184" mass="21002">MKEYSRKYPEFSLCGLNCVLCPRFQTEGSSRCPGCGGSNFHEKHPACSVITCSRKHDNTEFCHECAGFPCERYAIPVEKDSFITKRNVFSDMEKAKRNLSEYLDDLKEKQMILEKLIADFNDGRMKSFYCLAVNLLPLKELKSIVGDVENAGRKLREKKEKARTAKEVFLKSASSRGIALELRK</sequence>
<name>A0A1Y1S0J5_9SPIO</name>
<dbReference type="RefSeq" id="WP_083049281.1">
    <property type="nucleotide sequence ID" value="NZ_MWQY01000006.1"/>
</dbReference>
<proteinExistence type="predicted"/>
<reference evidence="1 2" key="1">
    <citation type="submission" date="2017-03" db="EMBL/GenBank/DDBJ databases">
        <title>Draft Genome sequence of Marispirochaeta sp. strain JC444.</title>
        <authorList>
            <person name="Shivani Y."/>
            <person name="Subhash Y."/>
            <person name="Sasikala C."/>
            <person name="Ramana C."/>
        </authorList>
    </citation>
    <scope>NUCLEOTIDE SEQUENCE [LARGE SCALE GENOMIC DNA]</scope>
    <source>
        <strain evidence="1 2">JC444</strain>
    </source>
</reference>
<dbReference type="Pfam" id="PF12675">
    <property type="entry name" value="DUF3795"/>
    <property type="match status" value="1"/>
</dbReference>
<evidence type="ECO:0000313" key="2">
    <source>
        <dbReference type="Proteomes" id="UP000192343"/>
    </source>
</evidence>
<dbReference type="STRING" id="1963862.B4O97_06260"/>
<accession>A0A1Y1S0J5</accession>
<comment type="caution">
    <text evidence="1">The sequence shown here is derived from an EMBL/GenBank/DDBJ whole genome shotgun (WGS) entry which is preliminary data.</text>
</comment>
<dbReference type="AlphaFoldDB" id="A0A1Y1S0J5"/>